<dbReference type="PANTHER" id="PTHR30419">
    <property type="entry name" value="HTH-TYPE TRANSCRIPTIONAL REGULATOR YBHD"/>
    <property type="match status" value="1"/>
</dbReference>
<evidence type="ECO:0000313" key="3">
    <source>
        <dbReference type="Proteomes" id="UP000671995"/>
    </source>
</evidence>
<accession>A0A975F2B7</accession>
<dbReference type="AlphaFoldDB" id="A0A975F2B7"/>
<dbReference type="PANTHER" id="PTHR30419:SF8">
    <property type="entry name" value="NITROGEN ASSIMILATION TRANSCRIPTIONAL ACTIVATOR-RELATED"/>
    <property type="match status" value="1"/>
</dbReference>
<gene>
    <name evidence="2" type="ORF">HRI96_00685</name>
</gene>
<dbReference type="EMBL" id="CP054257">
    <property type="protein sequence ID" value="QTQ12819.1"/>
    <property type="molecule type" value="Genomic_DNA"/>
</dbReference>
<evidence type="ECO:0000259" key="1">
    <source>
        <dbReference type="Pfam" id="PF03466"/>
    </source>
</evidence>
<protein>
    <recommendedName>
        <fullName evidence="1">LysR substrate-binding domain-containing protein</fullName>
    </recommendedName>
</protein>
<dbReference type="Pfam" id="PF03466">
    <property type="entry name" value="LysR_substrate"/>
    <property type="match status" value="1"/>
</dbReference>
<organism evidence="2 3">
    <name type="scientific">Treponema parvum</name>
    <dbReference type="NCBI Taxonomy" id="138851"/>
    <lineage>
        <taxon>Bacteria</taxon>
        <taxon>Pseudomonadati</taxon>
        <taxon>Spirochaetota</taxon>
        <taxon>Spirochaetia</taxon>
        <taxon>Spirochaetales</taxon>
        <taxon>Treponemataceae</taxon>
        <taxon>Treponema</taxon>
    </lineage>
</organism>
<proteinExistence type="predicted"/>
<name>A0A975F2B7_9SPIR</name>
<evidence type="ECO:0000313" key="2">
    <source>
        <dbReference type="EMBL" id="QTQ12819.1"/>
    </source>
</evidence>
<dbReference type="Proteomes" id="UP000671995">
    <property type="component" value="Chromosome"/>
</dbReference>
<dbReference type="GO" id="GO:0005829">
    <property type="term" value="C:cytosol"/>
    <property type="evidence" value="ECO:0007669"/>
    <property type="project" value="TreeGrafter"/>
</dbReference>
<dbReference type="Gene3D" id="3.40.190.290">
    <property type="match status" value="1"/>
</dbReference>
<feature type="domain" description="LysR substrate-binding" evidence="1">
    <location>
        <begin position="7"/>
        <end position="131"/>
    </location>
</feature>
<dbReference type="InterPro" id="IPR005119">
    <property type="entry name" value="LysR_subst-bd"/>
</dbReference>
<reference evidence="2" key="1">
    <citation type="submission" date="2020-05" db="EMBL/GenBank/DDBJ databases">
        <authorList>
            <person name="Zeng H."/>
            <person name="Chan Y.K."/>
            <person name="Watt R.M."/>
        </authorList>
    </citation>
    <scope>NUCLEOTIDE SEQUENCE</scope>
    <source>
        <strain evidence="2">ATCC 700773</strain>
    </source>
</reference>
<reference evidence="2" key="2">
    <citation type="journal article" date="2021" name="Microbiol. Resour. Announc.">
        <title>Complete Genome Sequences of Three Human Oral Treponema parvum Isolates.</title>
        <authorList>
            <person name="Zeng H."/>
            <person name="Watt R.M."/>
        </authorList>
    </citation>
    <scope>NUCLEOTIDE SEQUENCE</scope>
    <source>
        <strain evidence="2">ATCC 700773</strain>
    </source>
</reference>
<dbReference type="InterPro" id="IPR050950">
    <property type="entry name" value="HTH-type_LysR_regulators"/>
</dbReference>
<sequence length="132" mass="14736">MGNRGKWGLLVSKKNPLSKKRSISSEEIKSFPLIVPNQSFVRGEFSGLLGGDISRQNIVSTYNLMSTSLPLVENETGNALCLDKKSYHIKNNLFSFLPLEPPIETGLVLAWKKHKELSRAAAEFFKAVKEKT</sequence>
<dbReference type="GO" id="GO:0006355">
    <property type="term" value="P:regulation of DNA-templated transcription"/>
    <property type="evidence" value="ECO:0007669"/>
    <property type="project" value="TreeGrafter"/>
</dbReference>
<dbReference type="SUPFAM" id="SSF53850">
    <property type="entry name" value="Periplasmic binding protein-like II"/>
    <property type="match status" value="1"/>
</dbReference>